<feature type="transmembrane region" description="Helical" evidence="13">
    <location>
        <begin position="133"/>
        <end position="152"/>
    </location>
</feature>
<dbReference type="FunFam" id="1.20.1070.10:FF:000032">
    <property type="entry name" value="Vasoactive intestinal polypeptide receptor 1"/>
    <property type="match status" value="1"/>
</dbReference>
<dbReference type="OrthoDB" id="5967113at2759"/>
<comment type="subcellular location">
    <subcellularLocation>
        <location evidence="1">Cell membrane</location>
        <topology evidence="1">Multi-pass membrane protein</topology>
    </subcellularLocation>
</comment>
<evidence type="ECO:0000256" key="4">
    <source>
        <dbReference type="ARBA" id="ARBA00022692"/>
    </source>
</evidence>
<keyword evidence="14" id="KW-0732">Signal</keyword>
<dbReference type="RefSeq" id="XP_030629845.1">
    <property type="nucleotide sequence ID" value="XM_030773985.1"/>
</dbReference>
<evidence type="ECO:0000256" key="3">
    <source>
        <dbReference type="ARBA" id="ARBA00022475"/>
    </source>
</evidence>
<dbReference type="SUPFAM" id="SSF111418">
    <property type="entry name" value="Hormone receptor domain"/>
    <property type="match status" value="1"/>
</dbReference>
<dbReference type="AlphaFoldDB" id="A0A6J2VAG9"/>
<evidence type="ECO:0000256" key="5">
    <source>
        <dbReference type="ARBA" id="ARBA00022989"/>
    </source>
</evidence>
<feature type="transmembrane region" description="Helical" evidence="13">
    <location>
        <begin position="280"/>
        <end position="305"/>
    </location>
</feature>
<dbReference type="FunCoup" id="A0A6J2VAG9">
    <property type="interactions" value="83"/>
</dbReference>
<proteinExistence type="inferred from homology"/>
<dbReference type="PANTHER" id="PTHR45620">
    <property type="entry name" value="PDF RECEPTOR-LIKE PROTEIN-RELATED"/>
    <property type="match status" value="1"/>
</dbReference>
<dbReference type="InterPro" id="IPR036445">
    <property type="entry name" value="GPCR_2_extracell_dom_sf"/>
</dbReference>
<dbReference type="Gene3D" id="4.10.1240.10">
    <property type="entry name" value="GPCR, family 2, extracellular hormone receptor domain"/>
    <property type="match status" value="1"/>
</dbReference>
<dbReference type="GO" id="GO:0008528">
    <property type="term" value="F:G protein-coupled peptide receptor activity"/>
    <property type="evidence" value="ECO:0007669"/>
    <property type="project" value="TreeGrafter"/>
</dbReference>
<feature type="chain" id="PRO_5026890702" evidence="14">
    <location>
        <begin position="23"/>
        <end position="443"/>
    </location>
</feature>
<dbReference type="CTD" id="100334247"/>
<feature type="transmembrane region" description="Helical" evidence="13">
    <location>
        <begin position="357"/>
        <end position="377"/>
    </location>
</feature>
<gene>
    <name evidence="18" type="primary">vipr1a</name>
</gene>
<dbReference type="InterPro" id="IPR000832">
    <property type="entry name" value="GPCR_2_secretin-like"/>
</dbReference>
<evidence type="ECO:0000256" key="2">
    <source>
        <dbReference type="ARBA" id="ARBA00005314"/>
    </source>
</evidence>
<evidence type="ECO:0000256" key="8">
    <source>
        <dbReference type="ARBA" id="ARBA00023157"/>
    </source>
</evidence>
<dbReference type="InParanoid" id="A0A6J2VAG9"/>
<comment type="similarity">
    <text evidence="2">Belongs to the G-protein coupled receptor 2 family.</text>
</comment>
<evidence type="ECO:0000256" key="13">
    <source>
        <dbReference type="SAM" id="Phobius"/>
    </source>
</evidence>
<dbReference type="GO" id="GO:0005886">
    <property type="term" value="C:plasma membrane"/>
    <property type="evidence" value="ECO:0007669"/>
    <property type="project" value="UniProtKB-SubCell"/>
</dbReference>
<evidence type="ECO:0000313" key="18">
    <source>
        <dbReference type="RefSeq" id="XP_030629845.1"/>
    </source>
</evidence>
<evidence type="ECO:0000313" key="17">
    <source>
        <dbReference type="Proteomes" id="UP000504632"/>
    </source>
</evidence>
<dbReference type="Gene3D" id="1.20.1070.10">
    <property type="entry name" value="Rhodopsin 7-helix transmembrane proteins"/>
    <property type="match status" value="1"/>
</dbReference>
<feature type="signal peptide" evidence="14">
    <location>
        <begin position="1"/>
        <end position="22"/>
    </location>
</feature>
<dbReference type="InterPro" id="IPR017983">
    <property type="entry name" value="GPCR_2_secretin-like_CS"/>
</dbReference>
<evidence type="ECO:0000256" key="1">
    <source>
        <dbReference type="ARBA" id="ARBA00004651"/>
    </source>
</evidence>
<evidence type="ECO:0000256" key="12">
    <source>
        <dbReference type="SAM" id="MobiDB-lite"/>
    </source>
</evidence>
<keyword evidence="5 13" id="KW-1133">Transmembrane helix</keyword>
<dbReference type="Pfam" id="PF00002">
    <property type="entry name" value="7tm_2"/>
    <property type="match status" value="1"/>
</dbReference>
<evidence type="ECO:0000256" key="10">
    <source>
        <dbReference type="ARBA" id="ARBA00023180"/>
    </source>
</evidence>
<keyword evidence="6" id="KW-0297">G-protein coupled receptor</keyword>
<keyword evidence="17" id="KW-1185">Reference proteome</keyword>
<dbReference type="GO" id="GO:0007188">
    <property type="term" value="P:adenylate cyclase-modulating G protein-coupled receptor signaling pathway"/>
    <property type="evidence" value="ECO:0007669"/>
    <property type="project" value="TreeGrafter"/>
</dbReference>
<dbReference type="GO" id="GO:0004999">
    <property type="term" value="F:vasoactive intestinal polypeptide receptor activity"/>
    <property type="evidence" value="ECO:0007669"/>
    <property type="project" value="InterPro"/>
</dbReference>
<dbReference type="PROSITE" id="PS00649">
    <property type="entry name" value="G_PROTEIN_RECEP_F2_1"/>
    <property type="match status" value="1"/>
</dbReference>
<feature type="transmembrane region" description="Helical" evidence="13">
    <location>
        <begin position="240"/>
        <end position="260"/>
    </location>
</feature>
<dbReference type="GeneID" id="115811679"/>
<dbReference type="PRINTS" id="PR00249">
    <property type="entry name" value="GPCRSECRETIN"/>
</dbReference>
<evidence type="ECO:0000259" key="15">
    <source>
        <dbReference type="PROSITE" id="PS50227"/>
    </source>
</evidence>
<dbReference type="GO" id="GO:0017046">
    <property type="term" value="F:peptide hormone binding"/>
    <property type="evidence" value="ECO:0007669"/>
    <property type="project" value="TreeGrafter"/>
</dbReference>
<evidence type="ECO:0000256" key="14">
    <source>
        <dbReference type="SAM" id="SignalP"/>
    </source>
</evidence>
<evidence type="ECO:0000256" key="11">
    <source>
        <dbReference type="ARBA" id="ARBA00023224"/>
    </source>
</evidence>
<dbReference type="Proteomes" id="UP000504632">
    <property type="component" value="Chromosome 5"/>
</dbReference>
<keyword evidence="7 13" id="KW-0472">Membrane</keyword>
<evidence type="ECO:0000256" key="9">
    <source>
        <dbReference type="ARBA" id="ARBA00023170"/>
    </source>
</evidence>
<dbReference type="PROSITE" id="PS50261">
    <property type="entry name" value="G_PROTEIN_RECEP_F2_4"/>
    <property type="match status" value="1"/>
</dbReference>
<keyword evidence="11" id="KW-0807">Transducer</keyword>
<feature type="domain" description="G-protein coupled receptors family 2 profile 1" evidence="15">
    <location>
        <begin position="24"/>
        <end position="111"/>
    </location>
</feature>
<dbReference type="SUPFAM" id="SSF81321">
    <property type="entry name" value="Family A G protein-coupled receptor-like"/>
    <property type="match status" value="1"/>
</dbReference>
<dbReference type="InterPro" id="IPR001771">
    <property type="entry name" value="GPCR_2_VIP_rcpt_1"/>
</dbReference>
<dbReference type="InterPro" id="IPR017981">
    <property type="entry name" value="GPCR_2-like_7TM"/>
</dbReference>
<evidence type="ECO:0000256" key="6">
    <source>
        <dbReference type="ARBA" id="ARBA00023040"/>
    </source>
</evidence>
<keyword evidence="4 13" id="KW-0812">Transmembrane</keyword>
<keyword evidence="3" id="KW-1003">Cell membrane</keyword>
<feature type="transmembrane region" description="Helical" evidence="13">
    <location>
        <begin position="205"/>
        <end position="228"/>
    </location>
</feature>
<feature type="region of interest" description="Disordered" evidence="12">
    <location>
        <begin position="403"/>
        <end position="430"/>
    </location>
</feature>
<dbReference type="PROSITE" id="PS00650">
    <property type="entry name" value="G_PROTEIN_RECEP_F2_2"/>
    <property type="match status" value="1"/>
</dbReference>
<feature type="domain" description="G-protein coupled receptors family 2 profile 2" evidence="16">
    <location>
        <begin position="127"/>
        <end position="378"/>
    </location>
</feature>
<organism evidence="17 18">
    <name type="scientific">Chanos chanos</name>
    <name type="common">Milkfish</name>
    <name type="synonym">Mugil chanos</name>
    <dbReference type="NCBI Taxonomy" id="29144"/>
    <lineage>
        <taxon>Eukaryota</taxon>
        <taxon>Metazoa</taxon>
        <taxon>Chordata</taxon>
        <taxon>Craniata</taxon>
        <taxon>Vertebrata</taxon>
        <taxon>Euteleostomi</taxon>
        <taxon>Actinopterygii</taxon>
        <taxon>Neopterygii</taxon>
        <taxon>Teleostei</taxon>
        <taxon>Ostariophysi</taxon>
        <taxon>Gonorynchiformes</taxon>
        <taxon>Chanidae</taxon>
        <taxon>Chanos</taxon>
    </lineage>
</organism>
<dbReference type="GO" id="GO:0007166">
    <property type="term" value="P:cell surface receptor signaling pathway"/>
    <property type="evidence" value="ECO:0007669"/>
    <property type="project" value="InterPro"/>
</dbReference>
<evidence type="ECO:0000256" key="7">
    <source>
        <dbReference type="ARBA" id="ARBA00023136"/>
    </source>
</evidence>
<dbReference type="SMART" id="SM00008">
    <property type="entry name" value="HormR"/>
    <property type="match status" value="1"/>
</dbReference>
<protein>
    <submittedName>
        <fullName evidence="18">Vasoactive intestinal polypeptide receptor</fullName>
    </submittedName>
</protein>
<sequence>MDIPKRILVLYLTCSFGPALFAQTCDVTKIVEREKDLCLSQMENITSGCNRTWDFLLCWPSAKVGEIVTKPCPPLFSQTGDQTGNISKTCTAAGWTEINAITIKLNCGYDLNSTADEQNMGEFLRSVRTGYTIGHTVSLISLVVAIVVLCFFRKLHCTRNYIHIHLFMSFILKAVAVIMKDVVLFEMEGPDDCGSVSVGCKAAVVFFQYGVMASFFWLLVEGLYLHALLAVSFFSERKYFWWYILIGWGVPAVFITAWSITKAYLHDVGCWETIRDDNLWWIVKTPILLAILMTLILFVCIIRILWQKINCRDMGRKETNQHLRLAKSTLLLIPLFGINYIIFAFTPDDLQSYIRMVFDLILGSFQGFVVAVLYCFLNGEVQSEIKRKWRRWHMQRFLGSDTKYQQPSLGSNGNNFSTQSTMLNKSSPSTRRASACQYDFTAI</sequence>
<feature type="transmembrane region" description="Helical" evidence="13">
    <location>
        <begin position="164"/>
        <end position="185"/>
    </location>
</feature>
<dbReference type="PROSITE" id="PS50227">
    <property type="entry name" value="G_PROTEIN_RECEP_F2_3"/>
    <property type="match status" value="1"/>
</dbReference>
<keyword evidence="10" id="KW-0325">Glycoprotein</keyword>
<keyword evidence="9 18" id="KW-0675">Receptor</keyword>
<accession>A0A6J2VAG9</accession>
<feature type="transmembrane region" description="Helical" evidence="13">
    <location>
        <begin position="325"/>
        <end position="345"/>
    </location>
</feature>
<evidence type="ECO:0000259" key="16">
    <source>
        <dbReference type="PROSITE" id="PS50261"/>
    </source>
</evidence>
<reference evidence="18" key="1">
    <citation type="submission" date="2025-08" db="UniProtKB">
        <authorList>
            <consortium name="RefSeq"/>
        </authorList>
    </citation>
    <scope>IDENTIFICATION</scope>
</reference>
<keyword evidence="8" id="KW-1015">Disulfide bond</keyword>
<name>A0A6J2VAG9_CHACN</name>
<dbReference type="InterPro" id="IPR050332">
    <property type="entry name" value="GPCR_2"/>
</dbReference>
<dbReference type="Pfam" id="PF02793">
    <property type="entry name" value="HRM"/>
    <property type="match status" value="1"/>
</dbReference>
<dbReference type="PANTHER" id="PTHR45620:SF24">
    <property type="entry name" value="VASOACTIVE INTESTINAL POLYPEPTIDE RECEPTOR 1"/>
    <property type="match status" value="1"/>
</dbReference>
<dbReference type="InterPro" id="IPR001879">
    <property type="entry name" value="GPCR_2_extracellular_dom"/>
</dbReference>
<dbReference type="PRINTS" id="PR01154">
    <property type="entry name" value="VIP1RECEPTOR"/>
</dbReference>